<evidence type="ECO:0008006" key="3">
    <source>
        <dbReference type="Google" id="ProtNLM"/>
    </source>
</evidence>
<proteinExistence type="predicted"/>
<evidence type="ECO:0000313" key="2">
    <source>
        <dbReference type="Proteomes" id="UP000427906"/>
    </source>
</evidence>
<dbReference type="CDD" id="cd03443">
    <property type="entry name" value="PaaI_thioesterase"/>
    <property type="match status" value="1"/>
</dbReference>
<dbReference type="OrthoDB" id="9813158at2"/>
<organism evidence="1 2">
    <name type="scientific">Desulfosarcina alkanivorans</name>
    <dbReference type="NCBI Taxonomy" id="571177"/>
    <lineage>
        <taxon>Bacteria</taxon>
        <taxon>Pseudomonadati</taxon>
        <taxon>Thermodesulfobacteriota</taxon>
        <taxon>Desulfobacteria</taxon>
        <taxon>Desulfobacterales</taxon>
        <taxon>Desulfosarcinaceae</taxon>
        <taxon>Desulfosarcina</taxon>
    </lineage>
</organism>
<dbReference type="SUPFAM" id="SSF54637">
    <property type="entry name" value="Thioesterase/thiol ester dehydrase-isomerase"/>
    <property type="match status" value="1"/>
</dbReference>
<gene>
    <name evidence="1" type="ORF">DSCA_37370</name>
</gene>
<dbReference type="InterPro" id="IPR027961">
    <property type="entry name" value="DUF4442"/>
</dbReference>
<evidence type="ECO:0000313" key="1">
    <source>
        <dbReference type="EMBL" id="BBO69807.1"/>
    </source>
</evidence>
<reference evidence="1 2" key="1">
    <citation type="submission" date="2019-11" db="EMBL/GenBank/DDBJ databases">
        <title>Comparative genomics of hydrocarbon-degrading Desulfosarcina strains.</title>
        <authorList>
            <person name="Watanabe M."/>
            <person name="Kojima H."/>
            <person name="Fukui M."/>
        </authorList>
    </citation>
    <scope>NUCLEOTIDE SEQUENCE [LARGE SCALE GENOMIC DNA]</scope>
    <source>
        <strain evidence="1 2">PL12</strain>
    </source>
</reference>
<dbReference type="RefSeq" id="WP_155317812.1">
    <property type="nucleotide sequence ID" value="NZ_AP021874.1"/>
</dbReference>
<name>A0A5K7YYX4_9BACT</name>
<dbReference type="EMBL" id="AP021874">
    <property type="protein sequence ID" value="BBO69807.1"/>
    <property type="molecule type" value="Genomic_DNA"/>
</dbReference>
<dbReference type="Gene3D" id="3.10.129.10">
    <property type="entry name" value="Hotdog Thioesterase"/>
    <property type="match status" value="1"/>
</dbReference>
<accession>A0A5K7YYX4</accession>
<keyword evidence="2" id="KW-1185">Reference proteome</keyword>
<sequence length="145" mass="16208">MEMTELKELVETKFAFLRNMGLKALDLAPNRVKLMLPKKGNENHLGTVWAGALFTLAEVPGGILVFTSFDGSKFYPVVKEMNIKFVKPATTDVTIEISMDEAEAARVEKEAEEKGKADFILDGELMDANDNVVAVTRGFYQLRKY</sequence>
<dbReference type="AlphaFoldDB" id="A0A5K7YYX4"/>
<dbReference type="Pfam" id="PF14539">
    <property type="entry name" value="DUF4442"/>
    <property type="match status" value="1"/>
</dbReference>
<dbReference type="Proteomes" id="UP000427906">
    <property type="component" value="Chromosome"/>
</dbReference>
<dbReference type="InterPro" id="IPR029069">
    <property type="entry name" value="HotDog_dom_sf"/>
</dbReference>
<dbReference type="KEGG" id="dalk:DSCA_37370"/>
<protein>
    <recommendedName>
        <fullName evidence="3">Thioesterase</fullName>
    </recommendedName>
</protein>